<dbReference type="AlphaFoldDB" id="A0AAI9ZVM4"/>
<evidence type="ECO:0000313" key="4">
    <source>
        <dbReference type="Proteomes" id="UP001243989"/>
    </source>
</evidence>
<name>A0AAI9ZVM4_9PEZI</name>
<evidence type="ECO:0000313" key="3">
    <source>
        <dbReference type="EMBL" id="KAK1638655.1"/>
    </source>
</evidence>
<feature type="coiled-coil region" evidence="1">
    <location>
        <begin position="112"/>
        <end position="139"/>
    </location>
</feature>
<keyword evidence="4" id="KW-1185">Reference proteome</keyword>
<dbReference type="EMBL" id="JAHMHQ010000006">
    <property type="protein sequence ID" value="KAK1638655.1"/>
    <property type="molecule type" value="Genomic_DNA"/>
</dbReference>
<protein>
    <submittedName>
        <fullName evidence="3">Uncharacterized protein</fullName>
    </submittedName>
</protein>
<organism evidence="3 4">
    <name type="scientific">Colletotrichum phormii</name>
    <dbReference type="NCBI Taxonomy" id="359342"/>
    <lineage>
        <taxon>Eukaryota</taxon>
        <taxon>Fungi</taxon>
        <taxon>Dikarya</taxon>
        <taxon>Ascomycota</taxon>
        <taxon>Pezizomycotina</taxon>
        <taxon>Sordariomycetes</taxon>
        <taxon>Hypocreomycetidae</taxon>
        <taxon>Glomerellales</taxon>
        <taxon>Glomerellaceae</taxon>
        <taxon>Colletotrichum</taxon>
        <taxon>Colletotrichum acutatum species complex</taxon>
    </lineage>
</organism>
<reference evidence="3" key="1">
    <citation type="submission" date="2021-06" db="EMBL/GenBank/DDBJ databases">
        <title>Comparative genomics, transcriptomics and evolutionary studies reveal genomic signatures of adaptation to plant cell wall in hemibiotrophic fungi.</title>
        <authorList>
            <consortium name="DOE Joint Genome Institute"/>
            <person name="Baroncelli R."/>
            <person name="Diaz J.F."/>
            <person name="Benocci T."/>
            <person name="Peng M."/>
            <person name="Battaglia E."/>
            <person name="Haridas S."/>
            <person name="Andreopoulos W."/>
            <person name="Labutti K."/>
            <person name="Pangilinan J."/>
            <person name="Floch G.L."/>
            <person name="Makela M.R."/>
            <person name="Henrissat B."/>
            <person name="Grigoriev I.V."/>
            <person name="Crouch J.A."/>
            <person name="De Vries R.P."/>
            <person name="Sukno S.A."/>
            <person name="Thon M.R."/>
        </authorList>
    </citation>
    <scope>NUCLEOTIDE SEQUENCE</scope>
    <source>
        <strain evidence="3">CBS 102054</strain>
    </source>
</reference>
<dbReference type="GeneID" id="85474848"/>
<proteinExistence type="predicted"/>
<evidence type="ECO:0000256" key="2">
    <source>
        <dbReference type="SAM" id="MobiDB-lite"/>
    </source>
</evidence>
<gene>
    <name evidence="3" type="ORF">BDP81DRAFT_422415</name>
</gene>
<evidence type="ECO:0000256" key="1">
    <source>
        <dbReference type="SAM" id="Coils"/>
    </source>
</evidence>
<sequence length="180" mass="20786">MESEDEFLDKPLPVLHIVLTTPEGDTLTGDDIPEGKSAQKSQASRDLRKHYVATAETYLCPGNWLKIRDNNRRQQAEDAVLAYEKREEALHPKGSGSWRKRLTRVNARSQRRRARQQKLEEAERLWREQKEEMEEMEEFVACRMAKVEALERIGAAGDFPAWRGISLLGVGRWIGSRRRG</sequence>
<accession>A0AAI9ZVM4</accession>
<keyword evidence="1" id="KW-0175">Coiled coil</keyword>
<feature type="region of interest" description="Disordered" evidence="2">
    <location>
        <begin position="22"/>
        <end position="44"/>
    </location>
</feature>
<comment type="caution">
    <text evidence="3">The sequence shown here is derived from an EMBL/GenBank/DDBJ whole genome shotgun (WGS) entry which is preliminary data.</text>
</comment>
<dbReference type="RefSeq" id="XP_060447262.1">
    <property type="nucleotide sequence ID" value="XM_060589986.1"/>
</dbReference>
<dbReference type="Proteomes" id="UP001243989">
    <property type="component" value="Unassembled WGS sequence"/>
</dbReference>